<proteinExistence type="predicted"/>
<sequence length="146" mass="16256">MPRQLDQASLDILRKISTRTVTKSLSGYVVCLAKEAPSQGTGNLSPSKRSAVSISPSPVGSPICCLSSAFVALEVRYSVRVCLVASLRRELRIKDSNLCKDVERKMVSKDRAGMGHCLRKIVFIHMMRYPRDLMKYVTNFVGNYEA</sequence>
<name>A0AAV6IKP7_9ERIC</name>
<comment type="caution">
    <text evidence="1">The sequence shown here is derived from an EMBL/GenBank/DDBJ whole genome shotgun (WGS) entry which is preliminary data.</text>
</comment>
<protein>
    <submittedName>
        <fullName evidence="1">Uncharacterized protein</fullName>
    </submittedName>
</protein>
<evidence type="ECO:0000313" key="2">
    <source>
        <dbReference type="Proteomes" id="UP000823749"/>
    </source>
</evidence>
<dbReference type="EMBL" id="JACTNZ010000010">
    <property type="protein sequence ID" value="KAG5528455.1"/>
    <property type="molecule type" value="Genomic_DNA"/>
</dbReference>
<gene>
    <name evidence="1" type="ORF">RHGRI_029215</name>
</gene>
<dbReference type="AlphaFoldDB" id="A0AAV6IKP7"/>
<organism evidence="1 2">
    <name type="scientific">Rhododendron griersonianum</name>
    <dbReference type="NCBI Taxonomy" id="479676"/>
    <lineage>
        <taxon>Eukaryota</taxon>
        <taxon>Viridiplantae</taxon>
        <taxon>Streptophyta</taxon>
        <taxon>Embryophyta</taxon>
        <taxon>Tracheophyta</taxon>
        <taxon>Spermatophyta</taxon>
        <taxon>Magnoliopsida</taxon>
        <taxon>eudicotyledons</taxon>
        <taxon>Gunneridae</taxon>
        <taxon>Pentapetalae</taxon>
        <taxon>asterids</taxon>
        <taxon>Ericales</taxon>
        <taxon>Ericaceae</taxon>
        <taxon>Ericoideae</taxon>
        <taxon>Rhodoreae</taxon>
        <taxon>Rhododendron</taxon>
    </lineage>
</organism>
<dbReference type="Proteomes" id="UP000823749">
    <property type="component" value="Chromosome 10"/>
</dbReference>
<reference evidence="1" key="1">
    <citation type="submission" date="2020-08" db="EMBL/GenBank/DDBJ databases">
        <title>Plant Genome Project.</title>
        <authorList>
            <person name="Zhang R.-G."/>
        </authorList>
    </citation>
    <scope>NUCLEOTIDE SEQUENCE</scope>
    <source>
        <strain evidence="1">WSP0</strain>
        <tissue evidence="1">Leaf</tissue>
    </source>
</reference>
<accession>A0AAV6IKP7</accession>
<keyword evidence="2" id="KW-1185">Reference proteome</keyword>
<evidence type="ECO:0000313" key="1">
    <source>
        <dbReference type="EMBL" id="KAG5528455.1"/>
    </source>
</evidence>